<dbReference type="PANTHER" id="PTHR11945">
    <property type="entry name" value="MADS BOX PROTEIN"/>
    <property type="match status" value="1"/>
</dbReference>
<dbReference type="InterPro" id="IPR036879">
    <property type="entry name" value="TF_MADSbox_sf"/>
</dbReference>
<dbReference type="AlphaFoldDB" id="A0ABD1X054"/>
<feature type="domain" description="MADS-box" evidence="6">
    <location>
        <begin position="1"/>
        <end position="58"/>
    </location>
</feature>
<keyword evidence="4" id="KW-0804">Transcription</keyword>
<evidence type="ECO:0000313" key="7">
    <source>
        <dbReference type="EMBL" id="KAL2555359.1"/>
    </source>
</evidence>
<comment type="subcellular location">
    <subcellularLocation>
        <location evidence="1">Nucleus</location>
    </subcellularLocation>
</comment>
<protein>
    <submittedName>
        <fullName evidence="7">MADS-box protein AGL71-like</fullName>
    </submittedName>
</protein>
<dbReference type="SMART" id="SM00432">
    <property type="entry name" value="MADS"/>
    <property type="match status" value="1"/>
</dbReference>
<keyword evidence="2" id="KW-0805">Transcription regulation</keyword>
<dbReference type="SUPFAM" id="SSF55455">
    <property type="entry name" value="SRF-like"/>
    <property type="match status" value="1"/>
</dbReference>
<keyword evidence="5" id="KW-0539">Nucleus</keyword>
<dbReference type="Gene3D" id="3.40.1810.10">
    <property type="entry name" value="Transcription factor, MADS-box"/>
    <property type="match status" value="1"/>
</dbReference>
<sequence length="129" mass="14682">MVRSTVEIKAIEEKSKRHTTFRKRRQGIFKKTKDLCTNFEAVITFSNARNVFAFGHPDVDPVVNRYLSDNTSSSLTVNVNGNSNGNERVHGGNRTVEEEEMSPLLEAKRNIQERMREGRGMNGIWLLGN</sequence>
<gene>
    <name evidence="7" type="ORF">Fot_00098</name>
</gene>
<evidence type="ECO:0000256" key="3">
    <source>
        <dbReference type="ARBA" id="ARBA00023125"/>
    </source>
</evidence>
<dbReference type="PROSITE" id="PS50066">
    <property type="entry name" value="MADS_BOX_2"/>
    <property type="match status" value="1"/>
</dbReference>
<dbReference type="Pfam" id="PF00319">
    <property type="entry name" value="SRF-TF"/>
    <property type="match status" value="1"/>
</dbReference>
<evidence type="ECO:0000256" key="2">
    <source>
        <dbReference type="ARBA" id="ARBA00023015"/>
    </source>
</evidence>
<dbReference type="Proteomes" id="UP001604277">
    <property type="component" value="Unassembled WGS sequence"/>
</dbReference>
<comment type="caution">
    <text evidence="7">The sequence shown here is derived from an EMBL/GenBank/DDBJ whole genome shotgun (WGS) entry which is preliminary data.</text>
</comment>
<evidence type="ECO:0000256" key="5">
    <source>
        <dbReference type="ARBA" id="ARBA00023242"/>
    </source>
</evidence>
<organism evidence="7 8">
    <name type="scientific">Forsythia ovata</name>
    <dbReference type="NCBI Taxonomy" id="205694"/>
    <lineage>
        <taxon>Eukaryota</taxon>
        <taxon>Viridiplantae</taxon>
        <taxon>Streptophyta</taxon>
        <taxon>Embryophyta</taxon>
        <taxon>Tracheophyta</taxon>
        <taxon>Spermatophyta</taxon>
        <taxon>Magnoliopsida</taxon>
        <taxon>eudicotyledons</taxon>
        <taxon>Gunneridae</taxon>
        <taxon>Pentapetalae</taxon>
        <taxon>asterids</taxon>
        <taxon>lamiids</taxon>
        <taxon>Lamiales</taxon>
        <taxon>Oleaceae</taxon>
        <taxon>Forsythieae</taxon>
        <taxon>Forsythia</taxon>
    </lineage>
</organism>
<keyword evidence="3" id="KW-0238">DNA-binding</keyword>
<proteinExistence type="predicted"/>
<evidence type="ECO:0000256" key="4">
    <source>
        <dbReference type="ARBA" id="ARBA00023163"/>
    </source>
</evidence>
<keyword evidence="8" id="KW-1185">Reference proteome</keyword>
<dbReference type="GO" id="GO:0005634">
    <property type="term" value="C:nucleus"/>
    <property type="evidence" value="ECO:0007669"/>
    <property type="project" value="UniProtKB-SubCell"/>
</dbReference>
<evidence type="ECO:0000313" key="8">
    <source>
        <dbReference type="Proteomes" id="UP001604277"/>
    </source>
</evidence>
<name>A0ABD1X054_9LAMI</name>
<evidence type="ECO:0000256" key="1">
    <source>
        <dbReference type="ARBA" id="ARBA00004123"/>
    </source>
</evidence>
<dbReference type="EMBL" id="JBFOLJ010000001">
    <property type="protein sequence ID" value="KAL2555359.1"/>
    <property type="molecule type" value="Genomic_DNA"/>
</dbReference>
<dbReference type="GO" id="GO:0003677">
    <property type="term" value="F:DNA binding"/>
    <property type="evidence" value="ECO:0007669"/>
    <property type="project" value="UniProtKB-KW"/>
</dbReference>
<reference evidence="8" key="1">
    <citation type="submission" date="2024-07" db="EMBL/GenBank/DDBJ databases">
        <title>Two chromosome-level genome assemblies of Korean endemic species Abeliophyllum distichum and Forsythia ovata (Oleaceae).</title>
        <authorList>
            <person name="Jang H."/>
        </authorList>
    </citation>
    <scope>NUCLEOTIDE SEQUENCE [LARGE SCALE GENOMIC DNA]</scope>
</reference>
<dbReference type="InterPro" id="IPR002100">
    <property type="entry name" value="TF_MADSbox"/>
</dbReference>
<accession>A0ABD1X054</accession>
<evidence type="ECO:0000259" key="6">
    <source>
        <dbReference type="PROSITE" id="PS50066"/>
    </source>
</evidence>
<dbReference type="PRINTS" id="PR00404">
    <property type="entry name" value="MADSDOMAIN"/>
</dbReference>
<dbReference type="PANTHER" id="PTHR11945:SF779">
    <property type="entry name" value="AGAMOUS-LIKE MADS-BOX PROTEIN AGL61"/>
    <property type="match status" value="1"/>
</dbReference>